<accession>A0A9D3XAP7</accession>
<comment type="caution">
    <text evidence="1">The sequence shown here is derived from an EMBL/GenBank/DDBJ whole genome shotgun (WGS) entry which is preliminary data.</text>
</comment>
<organism evidence="1 2">
    <name type="scientific">Mauremys mutica</name>
    <name type="common">yellowpond turtle</name>
    <dbReference type="NCBI Taxonomy" id="74926"/>
    <lineage>
        <taxon>Eukaryota</taxon>
        <taxon>Metazoa</taxon>
        <taxon>Chordata</taxon>
        <taxon>Craniata</taxon>
        <taxon>Vertebrata</taxon>
        <taxon>Euteleostomi</taxon>
        <taxon>Archelosauria</taxon>
        <taxon>Testudinata</taxon>
        <taxon>Testudines</taxon>
        <taxon>Cryptodira</taxon>
        <taxon>Durocryptodira</taxon>
        <taxon>Testudinoidea</taxon>
        <taxon>Geoemydidae</taxon>
        <taxon>Geoemydinae</taxon>
        <taxon>Mauremys</taxon>
    </lineage>
</organism>
<evidence type="ECO:0000313" key="1">
    <source>
        <dbReference type="EMBL" id="KAH1175765.1"/>
    </source>
</evidence>
<proteinExistence type="predicted"/>
<name>A0A9D3XAP7_9SAUR</name>
<sequence length="324" mass="32749">MGLPRKGSKCWQWAKRGEGDSERQWQRGRYHGHCTPLAMGAARSQGLGSRGRPGSGGDVRLGRGTAGAISTTAPHSSCLLPASPFGGKERLGAGVLGAAWGGAAAAGVGLPTSWGAGSSEQPVAVTGNHGQAARPGGAVYGERPREPVGNGGGTEGPVLNRVPTGGKGALDLPPSRTGQHTLWWGGGIAVGALRRPHSHPCLGAPLWPPELVSGAAAGGLCSERAPSSYPSASHCSPGRGTTFPSAWAPCTKPWPSAAGASAAWMAEGRALLASVQFVTLGCQQAVEAAAERQHRVGRDTGLGGRFLCPAVPVPWARALTPGCV</sequence>
<gene>
    <name evidence="1" type="ORF">KIL84_022290</name>
</gene>
<evidence type="ECO:0000313" key="2">
    <source>
        <dbReference type="Proteomes" id="UP000827986"/>
    </source>
</evidence>
<reference evidence="1" key="1">
    <citation type="submission" date="2021-09" db="EMBL/GenBank/DDBJ databases">
        <title>The genome of Mauremys mutica provides insights into the evolution of semi-aquatic lifestyle.</title>
        <authorList>
            <person name="Gong S."/>
            <person name="Gao Y."/>
        </authorList>
    </citation>
    <scope>NUCLEOTIDE SEQUENCE</scope>
    <source>
        <strain evidence="1">MM-2020</strain>
        <tissue evidence="1">Muscle</tissue>
    </source>
</reference>
<protein>
    <submittedName>
        <fullName evidence="1">Uncharacterized protein</fullName>
    </submittedName>
</protein>
<dbReference type="AlphaFoldDB" id="A0A9D3XAP7"/>
<keyword evidence="2" id="KW-1185">Reference proteome</keyword>
<dbReference type="Proteomes" id="UP000827986">
    <property type="component" value="Unassembled WGS sequence"/>
</dbReference>
<dbReference type="EMBL" id="JAHDVG010000476">
    <property type="protein sequence ID" value="KAH1175765.1"/>
    <property type="molecule type" value="Genomic_DNA"/>
</dbReference>